<dbReference type="OrthoDB" id="443161at2759"/>
<dbReference type="Proteomes" id="UP000054937">
    <property type="component" value="Unassembled WGS sequence"/>
</dbReference>
<evidence type="ECO:0000256" key="1">
    <source>
        <dbReference type="SAM" id="MobiDB-lite"/>
    </source>
</evidence>
<name>A0A0V0Q8J0_PSEPJ</name>
<feature type="compositionally biased region" description="Acidic residues" evidence="1">
    <location>
        <begin position="45"/>
        <end position="57"/>
    </location>
</feature>
<feature type="domain" description="Heparan-alpha-glucosaminide N-acetyltransferase catalytic" evidence="3">
    <location>
        <begin position="72"/>
        <end position="163"/>
    </location>
</feature>
<reference evidence="4 5" key="1">
    <citation type="journal article" date="2015" name="Sci. Rep.">
        <title>Genome of the facultative scuticociliatosis pathogen Pseudocohnilembus persalinus provides insight into its virulence through horizontal gene transfer.</title>
        <authorList>
            <person name="Xiong J."/>
            <person name="Wang G."/>
            <person name="Cheng J."/>
            <person name="Tian M."/>
            <person name="Pan X."/>
            <person name="Warren A."/>
            <person name="Jiang C."/>
            <person name="Yuan D."/>
            <person name="Miao W."/>
        </authorList>
    </citation>
    <scope>NUCLEOTIDE SEQUENCE [LARGE SCALE GENOMIC DNA]</scope>
    <source>
        <strain evidence="4">36N120E</strain>
    </source>
</reference>
<keyword evidence="5" id="KW-1185">Reference proteome</keyword>
<evidence type="ECO:0000313" key="5">
    <source>
        <dbReference type="Proteomes" id="UP000054937"/>
    </source>
</evidence>
<feature type="region of interest" description="Disordered" evidence="1">
    <location>
        <begin position="45"/>
        <end position="66"/>
    </location>
</feature>
<gene>
    <name evidence="4" type="ORF">PPERSA_00125</name>
</gene>
<keyword evidence="2" id="KW-0472">Membrane</keyword>
<dbReference type="EMBL" id="LDAU01000242">
    <property type="protein sequence ID" value="KRW98528.1"/>
    <property type="molecule type" value="Genomic_DNA"/>
</dbReference>
<dbReference type="PANTHER" id="PTHR31061">
    <property type="entry name" value="LD22376P"/>
    <property type="match status" value="1"/>
</dbReference>
<dbReference type="Pfam" id="PF07786">
    <property type="entry name" value="HGSNAT_cat"/>
    <property type="match status" value="1"/>
</dbReference>
<evidence type="ECO:0000259" key="3">
    <source>
        <dbReference type="Pfam" id="PF07786"/>
    </source>
</evidence>
<feature type="transmembrane region" description="Helical" evidence="2">
    <location>
        <begin position="120"/>
        <end position="137"/>
    </location>
</feature>
<organism evidence="4 5">
    <name type="scientific">Pseudocohnilembus persalinus</name>
    <name type="common">Ciliate</name>
    <dbReference type="NCBI Taxonomy" id="266149"/>
    <lineage>
        <taxon>Eukaryota</taxon>
        <taxon>Sar</taxon>
        <taxon>Alveolata</taxon>
        <taxon>Ciliophora</taxon>
        <taxon>Intramacronucleata</taxon>
        <taxon>Oligohymenophorea</taxon>
        <taxon>Scuticociliatia</taxon>
        <taxon>Philasterida</taxon>
        <taxon>Pseudocohnilembidae</taxon>
        <taxon>Pseudocohnilembus</taxon>
    </lineage>
</organism>
<evidence type="ECO:0000256" key="2">
    <source>
        <dbReference type="SAM" id="Phobius"/>
    </source>
</evidence>
<dbReference type="InterPro" id="IPR012429">
    <property type="entry name" value="HGSNAT_cat"/>
</dbReference>
<comment type="caution">
    <text evidence="4">The sequence shown here is derived from an EMBL/GenBank/DDBJ whole genome shotgun (WGS) entry which is preliminary data.</text>
</comment>
<evidence type="ECO:0000313" key="4">
    <source>
        <dbReference type="EMBL" id="KRW98528.1"/>
    </source>
</evidence>
<proteinExistence type="predicted"/>
<sequence length="170" mass="19745">MKRLYNINDIDSSLLQSDIEKKIIEEQLIIKKSRNQLPSFFEDQEISESENADDIQNEQERIHSSQTSKKVRLKSLDVFRGLTILGMILVDNVGSDQYAIWPLKHSEWDGWTLADQVFPNFLFIMGLAIPLSLRCTIQKYQNNSHCFNGYMKIFSHLGLLINILLQPQML</sequence>
<feature type="transmembrane region" description="Helical" evidence="2">
    <location>
        <begin position="78"/>
        <end position="100"/>
    </location>
</feature>
<keyword evidence="2" id="KW-1133">Transmembrane helix</keyword>
<keyword evidence="2" id="KW-0812">Transmembrane</keyword>
<protein>
    <recommendedName>
        <fullName evidence="3">Heparan-alpha-glucosaminide N-acetyltransferase catalytic domain-containing protein</fullName>
    </recommendedName>
</protein>
<accession>A0A0V0Q8J0</accession>
<dbReference type="AlphaFoldDB" id="A0A0V0Q8J0"/>
<feature type="transmembrane region" description="Helical" evidence="2">
    <location>
        <begin position="149"/>
        <end position="165"/>
    </location>
</feature>
<dbReference type="InParanoid" id="A0A0V0Q8J0"/>
<dbReference type="PANTHER" id="PTHR31061:SF24">
    <property type="entry name" value="LD22376P"/>
    <property type="match status" value="1"/>
</dbReference>